<dbReference type="InterPro" id="IPR018289">
    <property type="entry name" value="MULE_transposase_dom"/>
</dbReference>
<accession>A0A814I099</accession>
<feature type="domain" description="MULE transposase" evidence="1">
    <location>
        <begin position="162"/>
        <end position="253"/>
    </location>
</feature>
<feature type="domain" description="MULE transposase" evidence="1">
    <location>
        <begin position="429"/>
        <end position="520"/>
    </location>
</feature>
<evidence type="ECO:0000313" key="2">
    <source>
        <dbReference type="EMBL" id="CAF1017433.1"/>
    </source>
</evidence>
<protein>
    <recommendedName>
        <fullName evidence="1">MULE transposase domain-containing protein</fullName>
    </recommendedName>
</protein>
<dbReference type="Pfam" id="PF10551">
    <property type="entry name" value="MULE"/>
    <property type="match status" value="2"/>
</dbReference>
<dbReference type="EMBL" id="CAJNOQ010003540">
    <property type="protein sequence ID" value="CAF1017433.1"/>
    <property type="molecule type" value="Genomic_DNA"/>
</dbReference>
<reference evidence="2" key="1">
    <citation type="submission" date="2021-02" db="EMBL/GenBank/DDBJ databases">
        <authorList>
            <person name="Nowell W R."/>
        </authorList>
    </citation>
    <scope>NUCLEOTIDE SEQUENCE</scope>
</reference>
<proteinExistence type="predicted"/>
<gene>
    <name evidence="2" type="ORF">GPM918_LOCUS14595</name>
    <name evidence="3" type="ORF">SRO942_LOCUS14595</name>
</gene>
<dbReference type="PANTHER" id="PTHR47160:SF10">
    <property type="entry name" value="MULE TRANSPOSASE DOMAIN-CONTAINING PROTEIN"/>
    <property type="match status" value="1"/>
</dbReference>
<dbReference type="AlphaFoldDB" id="A0A814I099"/>
<evidence type="ECO:0000259" key="1">
    <source>
        <dbReference type="Pfam" id="PF10551"/>
    </source>
</evidence>
<sequence>MSVVKSSKDKDQLLLDGFRYRRANKSQVTWSCVKNNVLVVHAPNPDEIIAAEFKSKISERAITSHDPPRRIINEALLDVHKDDGTAIPSYTASQRTIERKRKKDDIPLPRSTSFEDISIPQQLTVTNGGDRFLLYDNEDSGHRTIILSSDGDLNRLSNSEHWHVDGTFKVAPQLFYQLYTIHGFIRGRSVPLVYALLPGKSEAVYGELFNVLVQNVSKHPKSITIDFEKAVENVIKQKLPTTTISGCFFHFKQALWRKIQSIKGKDQVLLDGFRYRRDRLVWRCVKDNCKGRARYDGVMYEMYQDHICQAPDPNEIEKAVFNHEIRQKAEQCHDPPRLIIQDARLKLSSDAAATIPQYTASQRAIQRIRQDKNIPTEPKTFADIVIPPNFQITVTNQQFLLYDNNNHHQRVLIFASTEQLDLLNGCESWHCDGTFAVAPKLFEQMYSIHGSIRGKTLPLLYALLPNKTQGTYEELFKIVDQHIQHKPKYVTIDFEKAAENALATVFPQCDIFGCFFHFKQCVWRNICELRLRKEFLENADSRHTMKNLVALAFVPQQNVIQEFTQIKENAPDVLDELFVYFEDNFIGRKMSRNRRRNPRFSVLMWNCFSRVDLDLPRTNNAVEGWHSAFHNVVGDHPSIYKFIKDIIREEQNTAVVSNQMLAGTQTQTKRKKYEKIDDRIKNMVKDFNVVSREDYFKMARSIFNF</sequence>
<dbReference type="Proteomes" id="UP000663829">
    <property type="component" value="Unassembled WGS sequence"/>
</dbReference>
<comment type="caution">
    <text evidence="2">The sequence shown here is derived from an EMBL/GenBank/DDBJ whole genome shotgun (WGS) entry which is preliminary data.</text>
</comment>
<name>A0A814I099_9BILA</name>
<evidence type="ECO:0000313" key="4">
    <source>
        <dbReference type="Proteomes" id="UP000663829"/>
    </source>
</evidence>
<dbReference type="PANTHER" id="PTHR47160">
    <property type="entry name" value="PUTATIVE-RELATED"/>
    <property type="match status" value="1"/>
</dbReference>
<dbReference type="Proteomes" id="UP000681722">
    <property type="component" value="Unassembled WGS sequence"/>
</dbReference>
<dbReference type="Gene3D" id="2.20.25.240">
    <property type="match status" value="1"/>
</dbReference>
<dbReference type="OrthoDB" id="6931832at2759"/>
<keyword evidence="4" id="KW-1185">Reference proteome</keyword>
<evidence type="ECO:0000313" key="3">
    <source>
        <dbReference type="EMBL" id="CAF3788902.1"/>
    </source>
</evidence>
<dbReference type="EMBL" id="CAJOBC010003540">
    <property type="protein sequence ID" value="CAF3788902.1"/>
    <property type="molecule type" value="Genomic_DNA"/>
</dbReference>
<organism evidence="2 4">
    <name type="scientific">Didymodactylos carnosus</name>
    <dbReference type="NCBI Taxonomy" id="1234261"/>
    <lineage>
        <taxon>Eukaryota</taxon>
        <taxon>Metazoa</taxon>
        <taxon>Spiralia</taxon>
        <taxon>Gnathifera</taxon>
        <taxon>Rotifera</taxon>
        <taxon>Eurotatoria</taxon>
        <taxon>Bdelloidea</taxon>
        <taxon>Philodinida</taxon>
        <taxon>Philodinidae</taxon>
        <taxon>Didymodactylos</taxon>
    </lineage>
</organism>